<keyword evidence="1" id="KW-1133">Transmembrane helix</keyword>
<dbReference type="EMBL" id="PFGC01000016">
    <property type="protein sequence ID" value="PIW37226.1"/>
    <property type="molecule type" value="Genomic_DNA"/>
</dbReference>
<evidence type="ECO:0000256" key="1">
    <source>
        <dbReference type="SAM" id="Phobius"/>
    </source>
</evidence>
<accession>A0A2M7H4S4</accession>
<keyword evidence="1" id="KW-0812">Transmembrane</keyword>
<gene>
    <name evidence="2" type="ORF">COW24_01295</name>
</gene>
<feature type="transmembrane region" description="Helical" evidence="1">
    <location>
        <begin position="31"/>
        <end position="50"/>
    </location>
</feature>
<organism evidence="2 3">
    <name type="scientific">Candidatus Kerfeldbacteria bacterium CG15_BIG_FIL_POST_REV_8_21_14_020_45_12</name>
    <dbReference type="NCBI Taxonomy" id="2014247"/>
    <lineage>
        <taxon>Bacteria</taxon>
        <taxon>Candidatus Kerfeldiibacteriota</taxon>
    </lineage>
</organism>
<name>A0A2M7H4S4_9BACT</name>
<protein>
    <submittedName>
        <fullName evidence="2">Uncharacterized protein</fullName>
    </submittedName>
</protein>
<evidence type="ECO:0000313" key="3">
    <source>
        <dbReference type="Proteomes" id="UP000230292"/>
    </source>
</evidence>
<dbReference type="Proteomes" id="UP000230292">
    <property type="component" value="Unassembled WGS sequence"/>
</dbReference>
<reference evidence="2 3" key="1">
    <citation type="submission" date="2017-09" db="EMBL/GenBank/DDBJ databases">
        <title>Depth-based differentiation of microbial function through sediment-hosted aquifers and enrichment of novel symbionts in the deep terrestrial subsurface.</title>
        <authorList>
            <person name="Probst A.J."/>
            <person name="Ladd B."/>
            <person name="Jarett J.K."/>
            <person name="Geller-Mcgrath D.E."/>
            <person name="Sieber C.M."/>
            <person name="Emerson J.B."/>
            <person name="Anantharaman K."/>
            <person name="Thomas B.C."/>
            <person name="Malmstrom R."/>
            <person name="Stieglmeier M."/>
            <person name="Klingl A."/>
            <person name="Woyke T."/>
            <person name="Ryan C.M."/>
            <person name="Banfield J.F."/>
        </authorList>
    </citation>
    <scope>NUCLEOTIDE SEQUENCE [LARGE SCALE GENOMIC DNA]</scope>
    <source>
        <strain evidence="2">CG15_BIG_FIL_POST_REV_8_21_14_020_45_12</strain>
    </source>
</reference>
<sequence length="69" mass="7672">MADNNTTLREQSTMHTQENDMTLMKGLVETIRVTALTPLLTVCALFIGTVKIMAPEIKITFDIYGIILS</sequence>
<comment type="caution">
    <text evidence="2">The sequence shown here is derived from an EMBL/GenBank/DDBJ whole genome shotgun (WGS) entry which is preliminary data.</text>
</comment>
<keyword evidence="1" id="KW-0472">Membrane</keyword>
<dbReference type="AlphaFoldDB" id="A0A2M7H4S4"/>
<evidence type="ECO:0000313" key="2">
    <source>
        <dbReference type="EMBL" id="PIW37226.1"/>
    </source>
</evidence>
<proteinExistence type="predicted"/>